<evidence type="ECO:0000313" key="16">
    <source>
        <dbReference type="Proteomes" id="UP000824469"/>
    </source>
</evidence>
<evidence type="ECO:0000256" key="11">
    <source>
        <dbReference type="ARBA" id="ARBA00047984"/>
    </source>
</evidence>
<comment type="similarity">
    <text evidence="12">Belongs to the DExH box helicase family.</text>
</comment>
<evidence type="ECO:0000256" key="9">
    <source>
        <dbReference type="ARBA" id="ARBA00022884"/>
    </source>
</evidence>
<evidence type="ECO:0000256" key="3">
    <source>
        <dbReference type="ARBA" id="ARBA00022528"/>
    </source>
</evidence>
<dbReference type="SMART" id="SM00487">
    <property type="entry name" value="DEXDc"/>
    <property type="match status" value="1"/>
</dbReference>
<gene>
    <name evidence="15" type="ORF">KI387_009829</name>
</gene>
<dbReference type="Pfam" id="PF00270">
    <property type="entry name" value="DEAD"/>
    <property type="match status" value="1"/>
</dbReference>
<keyword evidence="5" id="KW-0547">Nucleotide-binding</keyword>
<accession>A0AA38FK00</accession>
<evidence type="ECO:0000256" key="1">
    <source>
        <dbReference type="ARBA" id="ARBA00004229"/>
    </source>
</evidence>
<dbReference type="Pfam" id="PF21010">
    <property type="entry name" value="HA2_C"/>
    <property type="match status" value="1"/>
</dbReference>
<dbReference type="InterPro" id="IPR027417">
    <property type="entry name" value="P-loop_NTPase"/>
</dbReference>
<dbReference type="InterPro" id="IPR014001">
    <property type="entry name" value="Helicase_ATP-bd"/>
</dbReference>
<keyword evidence="6" id="KW-0378">Hydrolase</keyword>
<keyword evidence="3" id="KW-0150">Chloroplast</keyword>
<dbReference type="GO" id="GO:0016787">
    <property type="term" value="F:hydrolase activity"/>
    <property type="evidence" value="ECO:0007669"/>
    <property type="project" value="UniProtKB-KW"/>
</dbReference>
<dbReference type="EMBL" id="JAHRHJ020000008">
    <property type="protein sequence ID" value="KAH9305425.1"/>
    <property type="molecule type" value="Genomic_DNA"/>
</dbReference>
<dbReference type="GO" id="GO:0009507">
    <property type="term" value="C:chloroplast"/>
    <property type="evidence" value="ECO:0007669"/>
    <property type="project" value="UniProtKB-SubCell"/>
</dbReference>
<comment type="subcellular location">
    <subcellularLocation>
        <location evidence="1">Plastid</location>
        <location evidence="1">Chloroplast</location>
    </subcellularLocation>
</comment>
<keyword evidence="8" id="KW-0067">ATP-binding</keyword>
<dbReference type="Pfam" id="PF04408">
    <property type="entry name" value="WHD_HA2"/>
    <property type="match status" value="1"/>
</dbReference>
<dbReference type="Proteomes" id="UP000824469">
    <property type="component" value="Unassembled WGS sequence"/>
</dbReference>
<protein>
    <recommendedName>
        <fullName evidence="2">RNA helicase</fullName>
        <ecNumber evidence="2">3.6.4.13</ecNumber>
    </recommendedName>
</protein>
<dbReference type="InterPro" id="IPR001650">
    <property type="entry name" value="Helicase_C-like"/>
</dbReference>
<dbReference type="PANTHER" id="PTHR18934">
    <property type="entry name" value="ATP-DEPENDENT RNA HELICASE"/>
    <property type="match status" value="1"/>
</dbReference>
<dbReference type="Gene3D" id="1.20.120.1080">
    <property type="match status" value="1"/>
</dbReference>
<evidence type="ECO:0000256" key="4">
    <source>
        <dbReference type="ARBA" id="ARBA00022640"/>
    </source>
</evidence>
<dbReference type="InterPro" id="IPR048333">
    <property type="entry name" value="HA2_WH"/>
</dbReference>
<dbReference type="SMART" id="SM00847">
    <property type="entry name" value="HA2"/>
    <property type="match status" value="1"/>
</dbReference>
<evidence type="ECO:0000256" key="5">
    <source>
        <dbReference type="ARBA" id="ARBA00022741"/>
    </source>
</evidence>
<name>A0AA38FK00_TAXCH</name>
<keyword evidence="4" id="KW-0934">Plastid</keyword>
<evidence type="ECO:0000256" key="10">
    <source>
        <dbReference type="ARBA" id="ARBA00022946"/>
    </source>
</evidence>
<dbReference type="GO" id="GO:0005524">
    <property type="term" value="F:ATP binding"/>
    <property type="evidence" value="ECO:0007669"/>
    <property type="project" value="UniProtKB-KW"/>
</dbReference>
<keyword evidence="16" id="KW-1185">Reference proteome</keyword>
<dbReference type="SUPFAM" id="SSF52540">
    <property type="entry name" value="P-loop containing nucleoside triphosphate hydrolases"/>
    <property type="match status" value="1"/>
</dbReference>
<dbReference type="InterPro" id="IPR011545">
    <property type="entry name" value="DEAD/DEAH_box_helicase_dom"/>
</dbReference>
<dbReference type="FunFam" id="3.40.50.300:FF:000819">
    <property type="entry name" value="ATP dependent RNA helicase, putative"/>
    <property type="match status" value="1"/>
</dbReference>
<comment type="catalytic activity">
    <reaction evidence="11">
        <text>ATP + H2O = ADP + phosphate + H(+)</text>
        <dbReference type="Rhea" id="RHEA:13065"/>
        <dbReference type="ChEBI" id="CHEBI:15377"/>
        <dbReference type="ChEBI" id="CHEBI:15378"/>
        <dbReference type="ChEBI" id="CHEBI:30616"/>
        <dbReference type="ChEBI" id="CHEBI:43474"/>
        <dbReference type="ChEBI" id="CHEBI:456216"/>
        <dbReference type="EC" id="3.6.4.13"/>
    </reaction>
</comment>
<dbReference type="AlphaFoldDB" id="A0AA38FK00"/>
<dbReference type="GO" id="GO:0003724">
    <property type="term" value="F:RNA helicase activity"/>
    <property type="evidence" value="ECO:0007669"/>
    <property type="project" value="UniProtKB-EC"/>
</dbReference>
<evidence type="ECO:0000256" key="2">
    <source>
        <dbReference type="ARBA" id="ARBA00012552"/>
    </source>
</evidence>
<dbReference type="PROSITE" id="PS51192">
    <property type="entry name" value="HELICASE_ATP_BIND_1"/>
    <property type="match status" value="1"/>
</dbReference>
<reference evidence="15 16" key="1">
    <citation type="journal article" date="2021" name="Nat. Plants">
        <title>The Taxus genome provides insights into paclitaxel biosynthesis.</title>
        <authorList>
            <person name="Xiong X."/>
            <person name="Gou J."/>
            <person name="Liao Q."/>
            <person name="Li Y."/>
            <person name="Zhou Q."/>
            <person name="Bi G."/>
            <person name="Li C."/>
            <person name="Du R."/>
            <person name="Wang X."/>
            <person name="Sun T."/>
            <person name="Guo L."/>
            <person name="Liang H."/>
            <person name="Lu P."/>
            <person name="Wu Y."/>
            <person name="Zhang Z."/>
            <person name="Ro D.K."/>
            <person name="Shang Y."/>
            <person name="Huang S."/>
            <person name="Yan J."/>
        </authorList>
    </citation>
    <scope>NUCLEOTIDE SEQUENCE [LARGE SCALE GENOMIC DNA]</scope>
    <source>
        <strain evidence="15">Ta-2019</strain>
    </source>
</reference>
<dbReference type="OMA" id="HGMAEIM"/>
<dbReference type="Pfam" id="PF00271">
    <property type="entry name" value="Helicase_C"/>
    <property type="match status" value="1"/>
</dbReference>
<dbReference type="SMART" id="SM00490">
    <property type="entry name" value="HELICc"/>
    <property type="match status" value="1"/>
</dbReference>
<dbReference type="InterPro" id="IPR007502">
    <property type="entry name" value="Helicase-assoc_dom"/>
</dbReference>
<sequence>MVSINCINKEEMLLVGCQDKKISSTPKEEKKFVYASKDDVMETLKRCEEWNSRARASRLVAAQARQHPQEFKEKMSSLSGQQGMRNVIPQERAAGSMEIPFKEGLIAQIKDGVEESMPSHLSQQLIYKEFQPIVNTNTQILGQQSRDILKTKIGEDVGDIPRYKEHTNVSYLLLPIYFHHEMHDMVEDEVFILKFVEPFLQVYVCEYLVDDIWWQVLVHLTGTGHGIVKQNLWPQNRGIDLCDISCCHRDIQVSLIFQLEMMLEARRTLPMAESKAHFLELMRENDVVVVSGETGCGKTTQVPQYILDDMIQSGLGGFCNIICTQPRRIAAISVAERVANERCEPLPGSHGSLVGYQVRLDNAQNPRTKLLFCTTGILLRKLVGDCDLENVSHIVIDEVHERSVLGDFLLIILRDLLERRSVNKSSKLKLILMSATVDASLFSHYFGDCPVITAKGRTHPVTTFFLEDVYNKIEYHLASDSLASLTTNPMPKKKVAKNIVDNSHGRQNLIKSGWGDEKILEEDIVNIHYDKNLYHAYNERTRQNLKNMNEEVIDYDLLEHLIQHIDENYEPGAILVFLPGMAEIQLLLDHLTSSRQFGGEASEWLLPLYSSIASSEQRKVFLSPPKNIRKIVVATNIAETSITIDDVVYVIDCGKHKENRYDPQRRMSSMVEAWISKANAKQRGGRAGRVRPGICFCLYTRYRYENLMHPFQVPEMLRVPLVELCLQIKALSLGDAASFLGKALEPPREESVCSAITTLYEVGALEGNEELTSLGYHLAKLPVDVRIGKMMLYGALFGCLAPVLTIAACLSHKSPFVSPKDEKYNAERAKLLLLSEKIDGGNGQNIASGQQSDHLLLVVAYNRWMKILKQVSMSTLLLIMFIRKFH</sequence>
<evidence type="ECO:0000256" key="12">
    <source>
        <dbReference type="ARBA" id="ARBA00060772"/>
    </source>
</evidence>
<dbReference type="GO" id="GO:0003723">
    <property type="term" value="F:RNA binding"/>
    <property type="evidence" value="ECO:0007669"/>
    <property type="project" value="UniProtKB-KW"/>
</dbReference>
<dbReference type="FunFam" id="3.40.50.300:FF:000500">
    <property type="entry name" value="ATP-dependent RNA helicase DHX29"/>
    <property type="match status" value="1"/>
</dbReference>
<evidence type="ECO:0000259" key="13">
    <source>
        <dbReference type="PROSITE" id="PS51192"/>
    </source>
</evidence>
<keyword evidence="10" id="KW-0809">Transit peptide</keyword>
<proteinExistence type="inferred from homology"/>
<dbReference type="PROSITE" id="PS00690">
    <property type="entry name" value="DEAH_ATP_HELICASE"/>
    <property type="match status" value="1"/>
</dbReference>
<evidence type="ECO:0000256" key="6">
    <source>
        <dbReference type="ARBA" id="ARBA00022801"/>
    </source>
</evidence>
<keyword evidence="7" id="KW-0347">Helicase</keyword>
<dbReference type="Gene3D" id="3.40.50.300">
    <property type="entry name" value="P-loop containing nucleotide triphosphate hydrolases"/>
    <property type="match status" value="2"/>
</dbReference>
<dbReference type="PANTHER" id="PTHR18934:SF246">
    <property type="entry name" value="DEXH-BOX ATP-DEPENDENT RNA HELICASE DEXH4, CHLOROPLASTIC-RELATED"/>
    <property type="match status" value="1"/>
</dbReference>
<evidence type="ECO:0000256" key="8">
    <source>
        <dbReference type="ARBA" id="ARBA00022840"/>
    </source>
</evidence>
<evidence type="ECO:0000256" key="7">
    <source>
        <dbReference type="ARBA" id="ARBA00022806"/>
    </source>
</evidence>
<organism evidence="15 16">
    <name type="scientific">Taxus chinensis</name>
    <name type="common">Chinese yew</name>
    <name type="synonym">Taxus wallichiana var. chinensis</name>
    <dbReference type="NCBI Taxonomy" id="29808"/>
    <lineage>
        <taxon>Eukaryota</taxon>
        <taxon>Viridiplantae</taxon>
        <taxon>Streptophyta</taxon>
        <taxon>Embryophyta</taxon>
        <taxon>Tracheophyta</taxon>
        <taxon>Spermatophyta</taxon>
        <taxon>Pinopsida</taxon>
        <taxon>Pinidae</taxon>
        <taxon>Conifers II</taxon>
        <taxon>Cupressales</taxon>
        <taxon>Taxaceae</taxon>
        <taxon>Taxus</taxon>
    </lineage>
</organism>
<keyword evidence="9" id="KW-0694">RNA-binding</keyword>
<dbReference type="PROSITE" id="PS51194">
    <property type="entry name" value="HELICASE_CTER"/>
    <property type="match status" value="1"/>
</dbReference>
<comment type="caution">
    <text evidence="15">The sequence shown here is derived from an EMBL/GenBank/DDBJ whole genome shotgun (WGS) entry which is preliminary data.</text>
</comment>
<feature type="domain" description="Helicase ATP-binding" evidence="13">
    <location>
        <begin position="279"/>
        <end position="455"/>
    </location>
</feature>
<dbReference type="CDD" id="cd18791">
    <property type="entry name" value="SF2_C_RHA"/>
    <property type="match status" value="1"/>
</dbReference>
<dbReference type="CDD" id="cd17917">
    <property type="entry name" value="DEXHc_RHA-like"/>
    <property type="match status" value="1"/>
</dbReference>
<evidence type="ECO:0000259" key="14">
    <source>
        <dbReference type="PROSITE" id="PS51194"/>
    </source>
</evidence>
<feature type="domain" description="Helicase C-terminal" evidence="14">
    <location>
        <begin position="557"/>
        <end position="732"/>
    </location>
</feature>
<dbReference type="EC" id="3.6.4.13" evidence="2"/>
<dbReference type="InterPro" id="IPR002464">
    <property type="entry name" value="DNA/RNA_helicase_DEAH_CS"/>
</dbReference>
<dbReference type="FunFam" id="1.20.120.1080:FF:000002">
    <property type="entry name" value="Putative ATP-dependent RNA helicase DHX36"/>
    <property type="match status" value="1"/>
</dbReference>
<evidence type="ECO:0000313" key="15">
    <source>
        <dbReference type="EMBL" id="KAH9305425.1"/>
    </source>
</evidence>